<dbReference type="Gene3D" id="3.40.50.720">
    <property type="entry name" value="NAD(P)-binding Rossmann-like Domain"/>
    <property type="match status" value="1"/>
</dbReference>
<gene>
    <name evidence="9" type="primary">rfbB</name>
    <name evidence="9" type="ORF">ACFO5Q_05180</name>
</gene>
<dbReference type="InterPro" id="IPR016040">
    <property type="entry name" value="NAD(P)-bd_dom"/>
</dbReference>
<reference evidence="10" key="1">
    <citation type="journal article" date="2019" name="Int. J. Syst. Evol. Microbiol.">
        <title>The Global Catalogue of Microorganisms (GCM) 10K type strain sequencing project: providing services to taxonomists for standard genome sequencing and annotation.</title>
        <authorList>
            <consortium name="The Broad Institute Genomics Platform"/>
            <consortium name="The Broad Institute Genome Sequencing Center for Infectious Disease"/>
            <person name="Wu L."/>
            <person name="Ma J."/>
        </authorList>
    </citation>
    <scope>NUCLEOTIDE SEQUENCE [LARGE SCALE GENOMIC DNA]</scope>
    <source>
        <strain evidence="10">CGMCC 1.15304</strain>
    </source>
</reference>
<evidence type="ECO:0000259" key="8">
    <source>
        <dbReference type="Pfam" id="PF16363"/>
    </source>
</evidence>
<evidence type="ECO:0000256" key="3">
    <source>
        <dbReference type="ARBA" id="ARBA00008178"/>
    </source>
</evidence>
<dbReference type="NCBIfam" id="TIGR01181">
    <property type="entry name" value="dTDP_gluc_dehyt"/>
    <property type="match status" value="1"/>
</dbReference>
<evidence type="ECO:0000256" key="5">
    <source>
        <dbReference type="ARBA" id="ARBA00023027"/>
    </source>
</evidence>
<dbReference type="EC" id="4.2.1.46" evidence="4 7"/>
<feature type="domain" description="NAD(P)-binding" evidence="8">
    <location>
        <begin position="4"/>
        <end position="321"/>
    </location>
</feature>
<comment type="similarity">
    <text evidence="3 7">Belongs to the NAD(P)-dependent epimerase/dehydratase family. dTDP-glucose dehydratase subfamily.</text>
</comment>
<dbReference type="InterPro" id="IPR005888">
    <property type="entry name" value="dTDP_Gluc_deHydtase"/>
</dbReference>
<evidence type="ECO:0000256" key="1">
    <source>
        <dbReference type="ARBA" id="ARBA00001539"/>
    </source>
</evidence>
<dbReference type="CDD" id="cd05246">
    <property type="entry name" value="dTDP_GD_SDR_e"/>
    <property type="match status" value="1"/>
</dbReference>
<dbReference type="RefSeq" id="WP_068149692.1">
    <property type="nucleotide sequence ID" value="NZ_JBHSCR010000003.1"/>
</dbReference>
<evidence type="ECO:0000256" key="7">
    <source>
        <dbReference type="RuleBase" id="RU004473"/>
    </source>
</evidence>
<dbReference type="InterPro" id="IPR036291">
    <property type="entry name" value="NAD(P)-bd_dom_sf"/>
</dbReference>
<evidence type="ECO:0000256" key="4">
    <source>
        <dbReference type="ARBA" id="ARBA00011990"/>
    </source>
</evidence>
<keyword evidence="10" id="KW-1185">Reference proteome</keyword>
<keyword evidence="6 7" id="KW-0456">Lyase</keyword>
<evidence type="ECO:0000313" key="9">
    <source>
        <dbReference type="EMBL" id="MFC4347231.1"/>
    </source>
</evidence>
<dbReference type="PANTHER" id="PTHR43000">
    <property type="entry name" value="DTDP-D-GLUCOSE 4,6-DEHYDRATASE-RELATED"/>
    <property type="match status" value="1"/>
</dbReference>
<comment type="caution">
    <text evidence="9">The sequence shown here is derived from an EMBL/GenBank/DDBJ whole genome shotgun (WGS) entry which is preliminary data.</text>
</comment>
<evidence type="ECO:0000313" key="10">
    <source>
        <dbReference type="Proteomes" id="UP001595776"/>
    </source>
</evidence>
<dbReference type="EMBL" id="JBHSCR010000003">
    <property type="protein sequence ID" value="MFC4347231.1"/>
    <property type="molecule type" value="Genomic_DNA"/>
</dbReference>
<evidence type="ECO:0000256" key="6">
    <source>
        <dbReference type="ARBA" id="ARBA00023239"/>
    </source>
</evidence>
<dbReference type="Pfam" id="PF16363">
    <property type="entry name" value="GDP_Man_Dehyd"/>
    <property type="match status" value="1"/>
</dbReference>
<evidence type="ECO:0000256" key="2">
    <source>
        <dbReference type="ARBA" id="ARBA00001911"/>
    </source>
</evidence>
<organism evidence="9 10">
    <name type="scientific">Kordiimonas lipolytica</name>
    <dbReference type="NCBI Taxonomy" id="1662421"/>
    <lineage>
        <taxon>Bacteria</taxon>
        <taxon>Pseudomonadati</taxon>
        <taxon>Pseudomonadota</taxon>
        <taxon>Alphaproteobacteria</taxon>
        <taxon>Kordiimonadales</taxon>
        <taxon>Kordiimonadaceae</taxon>
        <taxon>Kordiimonas</taxon>
    </lineage>
</organism>
<keyword evidence="5" id="KW-0520">NAD</keyword>
<dbReference type="GO" id="GO:0008460">
    <property type="term" value="F:dTDP-glucose 4,6-dehydratase activity"/>
    <property type="evidence" value="ECO:0007669"/>
    <property type="project" value="UniProtKB-EC"/>
</dbReference>
<protein>
    <recommendedName>
        <fullName evidence="4 7">dTDP-glucose 4,6-dehydratase</fullName>
        <ecNumber evidence="4 7">4.2.1.46</ecNumber>
    </recommendedName>
</protein>
<dbReference type="Gene3D" id="3.90.25.10">
    <property type="entry name" value="UDP-galactose 4-epimerase, domain 1"/>
    <property type="match status" value="1"/>
</dbReference>
<name>A0ABV8U8X3_9PROT</name>
<comment type="cofactor">
    <cofactor evidence="2 7">
        <name>NAD(+)</name>
        <dbReference type="ChEBI" id="CHEBI:57540"/>
    </cofactor>
</comment>
<comment type="catalytic activity">
    <reaction evidence="1 7">
        <text>dTDP-alpha-D-glucose = dTDP-4-dehydro-6-deoxy-alpha-D-glucose + H2O</text>
        <dbReference type="Rhea" id="RHEA:17221"/>
        <dbReference type="ChEBI" id="CHEBI:15377"/>
        <dbReference type="ChEBI" id="CHEBI:57477"/>
        <dbReference type="ChEBI" id="CHEBI:57649"/>
        <dbReference type="EC" id="4.2.1.46"/>
    </reaction>
</comment>
<dbReference type="Proteomes" id="UP001595776">
    <property type="component" value="Unassembled WGS sequence"/>
</dbReference>
<accession>A0ABV8U8X3</accession>
<proteinExistence type="inferred from homology"/>
<sequence>MKVLVTGGAGFIGSAVCRYLVGELGHTAINVDKLTYAGNLSTLKEIEDSPNYHFEKVDICDRAALDDVFKRHKPDAVMHLAAESHVDRSITGAADFIQTNIVGTFQMLEAARDHYGSLDDAGKKAFRFLHVSTDEVYGSLGADGLFEETTPYDPSSPYSASKASADHLANAWFETYGLPVVISNCSNNYGPYHLPEKLIPLMILNALDGKPLPVYGDGSNVRDWLYVDDHAKALFTIMTTGRLGEKYNVGGRNERTNLEVVERICDILEELRPKNTPYSEQITFVTDRPGHDARYAIDATKLEDELGWKAEENFESGIKKTIQWYLDNEWWWAPLREHAGERKGVLAAKKD</sequence>
<dbReference type="SUPFAM" id="SSF51735">
    <property type="entry name" value="NAD(P)-binding Rossmann-fold domains"/>
    <property type="match status" value="1"/>
</dbReference>